<comment type="subcellular location">
    <subcellularLocation>
        <location evidence="1">Nucleus</location>
    </subcellularLocation>
</comment>
<dbReference type="OrthoDB" id="2217145at2759"/>
<dbReference type="GO" id="GO:0000981">
    <property type="term" value="F:DNA-binding transcription factor activity, RNA polymerase II-specific"/>
    <property type="evidence" value="ECO:0007669"/>
    <property type="project" value="InterPro"/>
</dbReference>
<dbReference type="STRING" id="1263082.A0A068RF84"/>
<evidence type="ECO:0000256" key="4">
    <source>
        <dbReference type="ARBA" id="ARBA00023242"/>
    </source>
</evidence>
<evidence type="ECO:0000256" key="1">
    <source>
        <dbReference type="ARBA" id="ARBA00004123"/>
    </source>
</evidence>
<gene>
    <name evidence="7" type="ORF">LCOR_00597.1</name>
</gene>
<dbReference type="SUPFAM" id="SSF57701">
    <property type="entry name" value="Zn2/Cys6 DNA-binding domain"/>
    <property type="match status" value="1"/>
</dbReference>
<keyword evidence="5" id="KW-0175">Coiled coil</keyword>
<dbReference type="AlphaFoldDB" id="A0A068RF84"/>
<dbReference type="GO" id="GO:0008270">
    <property type="term" value="F:zinc ion binding"/>
    <property type="evidence" value="ECO:0007669"/>
    <property type="project" value="InterPro"/>
</dbReference>
<dbReference type="EMBL" id="CBTN010000002">
    <property type="protein sequence ID" value="CDH48828.1"/>
    <property type="molecule type" value="Genomic_DNA"/>
</dbReference>
<proteinExistence type="predicted"/>
<protein>
    <recommendedName>
        <fullName evidence="6">Zn(2)-C6 fungal-type domain-containing protein</fullName>
    </recommendedName>
</protein>
<dbReference type="GO" id="GO:0003677">
    <property type="term" value="F:DNA binding"/>
    <property type="evidence" value="ECO:0007669"/>
    <property type="project" value="UniProtKB-KW"/>
</dbReference>
<dbReference type="PANTHER" id="PTHR46910">
    <property type="entry name" value="TRANSCRIPTION FACTOR PDR1"/>
    <property type="match status" value="1"/>
</dbReference>
<evidence type="ECO:0000259" key="6">
    <source>
        <dbReference type="PROSITE" id="PS00463"/>
    </source>
</evidence>
<dbReference type="VEuPathDB" id="FungiDB:LCOR_00597.1"/>
<keyword evidence="8" id="KW-1185">Reference proteome</keyword>
<evidence type="ECO:0000256" key="5">
    <source>
        <dbReference type="SAM" id="Coils"/>
    </source>
</evidence>
<dbReference type="PANTHER" id="PTHR46910:SF3">
    <property type="entry name" value="HALOTOLERANCE PROTEIN 9-RELATED"/>
    <property type="match status" value="1"/>
</dbReference>
<evidence type="ECO:0000256" key="2">
    <source>
        <dbReference type="ARBA" id="ARBA00022723"/>
    </source>
</evidence>
<dbReference type="InterPro" id="IPR001138">
    <property type="entry name" value="Zn2Cys6_DnaBD"/>
</dbReference>
<dbReference type="Proteomes" id="UP000027586">
    <property type="component" value="Unassembled WGS sequence"/>
</dbReference>
<comment type="caution">
    <text evidence="7">The sequence shown here is derived from an EMBL/GenBank/DDBJ whole genome shotgun (WGS) entry which is preliminary data.</text>
</comment>
<feature type="coiled-coil region" evidence="5">
    <location>
        <begin position="84"/>
        <end position="111"/>
    </location>
</feature>
<feature type="domain" description="Zn(2)-C6 fungal-type" evidence="6">
    <location>
        <begin position="22"/>
        <end position="51"/>
    </location>
</feature>
<accession>A0A068RF84</accession>
<dbReference type="PROSITE" id="PS00463">
    <property type="entry name" value="ZN2_CY6_FUNGAL_1"/>
    <property type="match status" value="1"/>
</dbReference>
<dbReference type="CDD" id="cd12148">
    <property type="entry name" value="fungal_TF_MHR"/>
    <property type="match status" value="1"/>
</dbReference>
<keyword evidence="2" id="KW-0479">Metal-binding</keyword>
<name>A0A068RF84_9FUNG</name>
<dbReference type="GO" id="GO:0005634">
    <property type="term" value="C:nucleus"/>
    <property type="evidence" value="ECO:0007669"/>
    <property type="project" value="UniProtKB-SubCell"/>
</dbReference>
<evidence type="ECO:0000313" key="8">
    <source>
        <dbReference type="Proteomes" id="UP000027586"/>
    </source>
</evidence>
<evidence type="ECO:0000313" key="7">
    <source>
        <dbReference type="EMBL" id="CDH48828.1"/>
    </source>
</evidence>
<keyword evidence="4" id="KW-0539">Nucleus</keyword>
<dbReference type="InterPro" id="IPR036864">
    <property type="entry name" value="Zn2-C6_fun-type_DNA-bd_sf"/>
</dbReference>
<keyword evidence="3" id="KW-0238">DNA-binding</keyword>
<evidence type="ECO:0000256" key="3">
    <source>
        <dbReference type="ARBA" id="ARBA00023125"/>
    </source>
</evidence>
<sequence length="664" mass="76243">MVFTTNTTSSSNTTERQARHTPCENCRTHRRKCTVPLGTQCERCQRMDLVCLFKYSKRTKAAFQNPQCAEKRVYKRKRISMTQKQMLMEDVEELERLVVSTEADMQSLSSMKPLLSITSCHQRLRLETAPLHSMADMIALLEHATRSLSPIMRTPHYFSDRSQGMLHITQQMSQVEQTLRRFFTRDAAVLPSPPTSPLQFADDDCSITQIKRCFINAYFSCGCYIKPILVRPYFLPLLLDNPHSMLANAIIAIVAFGICNHISLIDLPINRKMLGAACMEKAYTQLRDALFDQEPELETLATLRCLAGCHLLLLKSDDARKFTSLAWRMALQLKDTYLGTLKNIERDHSSLYVTTSMKARAETWRRLFYDIRYIELNLCMMYEGEADFSSLVLSAKHIGCPIVLDMEQTDPTSSRKVEAYRYLIALSMLPGAGSPASEWTTREEIVGYRLYAGVIDKVSCADIEHIEGHLVDFWMRLPRDYVLADAPLMEVLDMNRVRECNNPDVLYLNEIYYLYWTLLEMRFMATPSTAELSTTSLGRYDGERALLIVSVCCDALTKVALALYEIMPCALDIHWLVLIADLLVKLKDVADPDVKSRAQQNLQWTLRMLSNFMIPFGQPYPPPPMTPIHHHQHHPSSPWMPVAFYTEIQRLIAVYFAKQMTQIW</sequence>
<reference evidence="7" key="1">
    <citation type="submission" date="2013-08" db="EMBL/GenBank/DDBJ databases">
        <title>Gene expansion shapes genome architecture in the human pathogen Lichtheimia corymbifera: an evolutionary genomics analysis in the ancient terrestrial Mucorales (Mucoromycotina).</title>
        <authorList>
            <person name="Schwartze V.U."/>
            <person name="Winter S."/>
            <person name="Shelest E."/>
            <person name="Marcet-Houben M."/>
            <person name="Horn F."/>
            <person name="Wehner S."/>
            <person name="Hoffmann K."/>
            <person name="Riege K."/>
            <person name="Sammeth M."/>
            <person name="Nowrousian M."/>
            <person name="Valiante V."/>
            <person name="Linde J."/>
            <person name="Jacobsen I.D."/>
            <person name="Marz M."/>
            <person name="Brakhage A.A."/>
            <person name="Gabaldon T."/>
            <person name="Bocker S."/>
            <person name="Voigt K."/>
        </authorList>
    </citation>
    <scope>NUCLEOTIDE SEQUENCE [LARGE SCALE GENOMIC DNA]</scope>
    <source>
        <strain evidence="7">FSU 9682</strain>
    </source>
</reference>
<organism evidence="7 8">
    <name type="scientific">Lichtheimia corymbifera JMRC:FSU:9682</name>
    <dbReference type="NCBI Taxonomy" id="1263082"/>
    <lineage>
        <taxon>Eukaryota</taxon>
        <taxon>Fungi</taxon>
        <taxon>Fungi incertae sedis</taxon>
        <taxon>Mucoromycota</taxon>
        <taxon>Mucoromycotina</taxon>
        <taxon>Mucoromycetes</taxon>
        <taxon>Mucorales</taxon>
        <taxon>Lichtheimiaceae</taxon>
        <taxon>Lichtheimia</taxon>
    </lineage>
</organism>
<dbReference type="InterPro" id="IPR050987">
    <property type="entry name" value="AtrR-like"/>
</dbReference>